<keyword evidence="2" id="KW-0489">Methyltransferase</keyword>
<feature type="domain" description="Methyltransferase type 11" evidence="1">
    <location>
        <begin position="42"/>
        <end position="129"/>
    </location>
</feature>
<protein>
    <submittedName>
        <fullName evidence="2">Class I SAM-dependent methyltransferase</fullName>
    </submittedName>
</protein>
<dbReference type="InterPro" id="IPR013216">
    <property type="entry name" value="Methyltransf_11"/>
</dbReference>
<dbReference type="AlphaFoldDB" id="A0A6B2H3P5"/>
<sequence>MKAAKDNFSAQAALYAKFRPVYPDALYDFIFSLKPHYANAWDCGTGNGQVAAKLAERCHLVYATDISQQQLDNAIQKDNIHYLHARAEATNLPENSIDLVTVAQAIHWFDFDAFYREVYRIAKPEAIIAVWCYNLPRISPEVNPILGDFYHNVLDGYWDAERNYIDENYTTIPFPFTEIEEKPELTITATWTIDNLLGYLNSWSAVQHYIQKNGYSPLERVTEKFKKAWPDGRTYDVQFPIAMRVGQI</sequence>
<comment type="caution">
    <text evidence="2">The sequence shown here is derived from an EMBL/GenBank/DDBJ whole genome shotgun (WGS) entry which is preliminary data.</text>
</comment>
<evidence type="ECO:0000313" key="3">
    <source>
        <dbReference type="Proteomes" id="UP000478546"/>
    </source>
</evidence>
<dbReference type="SUPFAM" id="SSF53335">
    <property type="entry name" value="S-adenosyl-L-methionine-dependent methyltransferases"/>
    <property type="match status" value="1"/>
</dbReference>
<proteinExistence type="predicted"/>
<dbReference type="Pfam" id="PF08241">
    <property type="entry name" value="Methyltransf_11"/>
    <property type="match status" value="1"/>
</dbReference>
<reference evidence="2 3" key="1">
    <citation type="submission" date="2020-01" db="EMBL/GenBank/DDBJ databases">
        <authorList>
            <person name="Kim M.K."/>
        </authorList>
    </citation>
    <scope>NUCLEOTIDE SEQUENCE [LARGE SCALE GENOMIC DNA]</scope>
    <source>
        <strain evidence="2 3">BT213</strain>
    </source>
</reference>
<dbReference type="Proteomes" id="UP000478546">
    <property type="component" value="Unassembled WGS sequence"/>
</dbReference>
<dbReference type="GO" id="GO:0008757">
    <property type="term" value="F:S-adenosylmethionine-dependent methyltransferase activity"/>
    <property type="evidence" value="ECO:0007669"/>
    <property type="project" value="InterPro"/>
</dbReference>
<dbReference type="CDD" id="cd02440">
    <property type="entry name" value="AdoMet_MTases"/>
    <property type="match status" value="1"/>
</dbReference>
<keyword evidence="3" id="KW-1185">Reference proteome</keyword>
<evidence type="ECO:0000313" key="2">
    <source>
        <dbReference type="EMBL" id="NDK56718.1"/>
    </source>
</evidence>
<dbReference type="PANTHER" id="PTHR45180">
    <property type="entry name" value="OS01G0307686 PROTEIN"/>
    <property type="match status" value="1"/>
</dbReference>
<name>A0A6B2H3P5_9BACT</name>
<accession>A0A6B2H3P5</accession>
<dbReference type="PANTHER" id="PTHR45180:SF1">
    <property type="entry name" value="OS01G0307686 PROTEIN"/>
    <property type="match status" value="1"/>
</dbReference>
<dbReference type="InterPro" id="IPR029063">
    <property type="entry name" value="SAM-dependent_MTases_sf"/>
</dbReference>
<dbReference type="Gene3D" id="3.40.50.150">
    <property type="entry name" value="Vaccinia Virus protein VP39"/>
    <property type="match status" value="1"/>
</dbReference>
<dbReference type="EMBL" id="JAAEAA010000015">
    <property type="protein sequence ID" value="NDK56718.1"/>
    <property type="molecule type" value="Genomic_DNA"/>
</dbReference>
<dbReference type="RefSeq" id="WP_162346771.1">
    <property type="nucleotide sequence ID" value="NZ_JAAEAA010000015.1"/>
</dbReference>
<evidence type="ECO:0000259" key="1">
    <source>
        <dbReference type="Pfam" id="PF08241"/>
    </source>
</evidence>
<dbReference type="GO" id="GO:0032259">
    <property type="term" value="P:methylation"/>
    <property type="evidence" value="ECO:0007669"/>
    <property type="project" value="UniProtKB-KW"/>
</dbReference>
<organism evidence="2 3">
    <name type="scientific">Pontibacter fetidus</name>
    <dbReference type="NCBI Taxonomy" id="2700082"/>
    <lineage>
        <taxon>Bacteria</taxon>
        <taxon>Pseudomonadati</taxon>
        <taxon>Bacteroidota</taxon>
        <taxon>Cytophagia</taxon>
        <taxon>Cytophagales</taxon>
        <taxon>Hymenobacteraceae</taxon>
        <taxon>Pontibacter</taxon>
    </lineage>
</organism>
<keyword evidence="2" id="KW-0808">Transferase</keyword>
<gene>
    <name evidence="2" type="ORF">GWO68_12385</name>
</gene>